<name>F8AD57_THEID</name>
<evidence type="ECO:0000259" key="1">
    <source>
        <dbReference type="PROSITE" id="PS51833"/>
    </source>
</evidence>
<dbReference type="Gene3D" id="1.10.3210.10">
    <property type="entry name" value="Hypothetical protein af1432"/>
    <property type="match status" value="1"/>
</dbReference>
<feature type="domain" description="HDOD" evidence="1">
    <location>
        <begin position="26"/>
        <end position="215"/>
    </location>
</feature>
<dbReference type="InterPro" id="IPR052340">
    <property type="entry name" value="RNase_Y/CdgJ"/>
</dbReference>
<dbReference type="SUPFAM" id="SSF55781">
    <property type="entry name" value="GAF domain-like"/>
    <property type="match status" value="1"/>
</dbReference>
<dbReference type="STRING" id="667014.Thein_0914"/>
<dbReference type="EMBL" id="CP002683">
    <property type="protein sequence ID" value="AEH44789.1"/>
    <property type="molecule type" value="Genomic_DNA"/>
</dbReference>
<dbReference type="Gene3D" id="3.30.450.40">
    <property type="match status" value="1"/>
</dbReference>
<dbReference type="PANTHER" id="PTHR33525">
    <property type="match status" value="1"/>
</dbReference>
<dbReference type="Proteomes" id="UP000006793">
    <property type="component" value="Chromosome"/>
</dbReference>
<dbReference type="PANTHER" id="PTHR33525:SF4">
    <property type="entry name" value="CYCLIC DI-GMP PHOSPHODIESTERASE CDGJ"/>
    <property type="match status" value="1"/>
</dbReference>
<dbReference type="RefSeq" id="WP_013907531.1">
    <property type="nucleotide sequence ID" value="NC_015681.1"/>
</dbReference>
<reference evidence="3" key="1">
    <citation type="submission" date="2011-04" db="EMBL/GenBank/DDBJ databases">
        <title>The complete genome of Thermodesulfatator indicus DSM 15286.</title>
        <authorList>
            <person name="Lucas S."/>
            <person name="Copeland A."/>
            <person name="Lapidus A."/>
            <person name="Bruce D."/>
            <person name="Goodwin L."/>
            <person name="Pitluck S."/>
            <person name="Peters L."/>
            <person name="Kyrpides N."/>
            <person name="Mavromatis K."/>
            <person name="Pagani I."/>
            <person name="Ivanova N."/>
            <person name="Saunders L."/>
            <person name="Detter J.C."/>
            <person name="Tapia R."/>
            <person name="Han C."/>
            <person name="Land M."/>
            <person name="Hauser L."/>
            <person name="Markowitz V."/>
            <person name="Cheng J.-F."/>
            <person name="Hugenholtz P."/>
            <person name="Woyke T."/>
            <person name="Wu D."/>
            <person name="Spring S."/>
            <person name="Schroeder M."/>
            <person name="Brambilla E."/>
            <person name="Klenk H.-P."/>
            <person name="Eisen J.A."/>
        </authorList>
    </citation>
    <scope>NUCLEOTIDE SEQUENCE [LARGE SCALE GENOMIC DNA]</scope>
    <source>
        <strain evidence="3">DSM 15286 / JCM 11887 / CIR29812</strain>
    </source>
</reference>
<sequence length="454" mass="53042">MMMVNNTRHVPEIEWSKIKELLADKELPCSYEALTLLENLDSEEVSLQELADHILKDYGLTNKVIKLANSCFYNPNGVEIITVSKAILFLGFEKIREIILVSDYLEEIIAKTNSNNRETVLRLLGQTFLGAYLGRQIAFHLKIPLEEFFIQLLFHRLIRIILAIYFPELYKKIEIFEQENPQKLKRKLFRLASFMGQKWSLPEILISTFEGSPAAQKENHPAKYIETISDAVKFLSTGQKEKAFELLQRNFKLKKEEIEQKIKKAIEITRELHDSLLKELRFSINTKKVETKVDISNEFLFEKAIKEITSNLVSQADFQYILSIVAETLIRVFNCETVLFGIYNQVSKSIVIRYSLGKNRRIWKGRNFYINDILEKIFAKQIEWTCSAKNTSELFPFIENEKELMFSPLVFLGRPLGILIAIRNYPFSGEDLQKIEILRNLFLLSFQRLSKIFR</sequence>
<evidence type="ECO:0000313" key="2">
    <source>
        <dbReference type="EMBL" id="AEH44789.1"/>
    </source>
</evidence>
<dbReference type="HOGENOM" id="CLU_602583_0_0_0"/>
<dbReference type="InterPro" id="IPR013976">
    <property type="entry name" value="HDOD"/>
</dbReference>
<dbReference type="InterPro" id="IPR029016">
    <property type="entry name" value="GAF-like_dom_sf"/>
</dbReference>
<protein>
    <submittedName>
        <fullName evidence="2">Signal transduction protein</fullName>
    </submittedName>
</protein>
<evidence type="ECO:0000313" key="3">
    <source>
        <dbReference type="Proteomes" id="UP000006793"/>
    </source>
</evidence>
<dbReference type="AlphaFoldDB" id="F8AD57"/>
<accession>F8AD57</accession>
<gene>
    <name evidence="2" type="ordered locus">Thein_0914</name>
</gene>
<proteinExistence type="predicted"/>
<dbReference type="InParanoid" id="F8AD57"/>
<dbReference type="PROSITE" id="PS51833">
    <property type="entry name" value="HDOD"/>
    <property type="match status" value="1"/>
</dbReference>
<dbReference type="SUPFAM" id="SSF109604">
    <property type="entry name" value="HD-domain/PDEase-like"/>
    <property type="match status" value="1"/>
</dbReference>
<dbReference type="Pfam" id="PF08668">
    <property type="entry name" value="HDOD"/>
    <property type="match status" value="1"/>
</dbReference>
<dbReference type="KEGG" id="tid:Thein_0914"/>
<keyword evidence="3" id="KW-1185">Reference proteome</keyword>
<organism evidence="2 3">
    <name type="scientific">Thermodesulfatator indicus (strain DSM 15286 / JCM 11887 / CIR29812)</name>
    <dbReference type="NCBI Taxonomy" id="667014"/>
    <lineage>
        <taxon>Bacteria</taxon>
        <taxon>Pseudomonadati</taxon>
        <taxon>Thermodesulfobacteriota</taxon>
        <taxon>Thermodesulfobacteria</taxon>
        <taxon>Thermodesulfobacteriales</taxon>
        <taxon>Thermodesulfatatoraceae</taxon>
        <taxon>Thermodesulfatator</taxon>
    </lineage>
</organism>
<dbReference type="OrthoDB" id="9791419at2"/>
<dbReference type="PaxDb" id="667014-Thein_0914"/>
<reference evidence="2 3" key="2">
    <citation type="journal article" date="2012" name="Stand. Genomic Sci.">
        <title>Complete genome sequence of the thermophilic sulfate-reducing ocean bacterium Thermodesulfatator indicus type strain (CIR29812(T)).</title>
        <authorList>
            <person name="Anderson I."/>
            <person name="Saunders E."/>
            <person name="Lapidus A."/>
            <person name="Nolan M."/>
            <person name="Lucas S."/>
            <person name="Tice H."/>
            <person name="Del Rio T.G."/>
            <person name="Cheng J.F."/>
            <person name="Han C."/>
            <person name="Tapia R."/>
            <person name="Goodwin L.A."/>
            <person name="Pitluck S."/>
            <person name="Liolios K."/>
            <person name="Mavromatis K."/>
            <person name="Pagani I."/>
            <person name="Ivanova N."/>
            <person name="Mikhailova N."/>
            <person name="Pati A."/>
            <person name="Chen A."/>
            <person name="Palaniappan K."/>
            <person name="Land M."/>
            <person name="Hauser L."/>
            <person name="Jeffries C.D."/>
            <person name="Chang Y.J."/>
            <person name="Brambilla E.M."/>
            <person name="Rohde M."/>
            <person name="Spring S."/>
            <person name="Goker M."/>
            <person name="Detter J.C."/>
            <person name="Woyke T."/>
            <person name="Bristow J."/>
            <person name="Eisen J.A."/>
            <person name="Markowitz V."/>
            <person name="Hugenholtz P."/>
            <person name="Kyrpides N.C."/>
            <person name="Klenk H.P."/>
        </authorList>
    </citation>
    <scope>NUCLEOTIDE SEQUENCE [LARGE SCALE GENOMIC DNA]</scope>
    <source>
        <strain evidence="3">DSM 15286 / JCM 11887 / CIR29812</strain>
    </source>
</reference>
<dbReference type="eggNOG" id="COG1639">
    <property type="taxonomic scope" value="Bacteria"/>
</dbReference>